<proteinExistence type="predicted"/>
<reference evidence="2 3" key="1">
    <citation type="submission" date="2019-04" db="EMBL/GenBank/DDBJ databases">
        <title>Draft genome sequences for three unisolated Alnus-infective Frankia Sp+ strains, AgTrS, AiOr and AvVan, the first sequenced Frankia strains able to sporulate in-planta.</title>
        <authorList>
            <person name="Bethencourt L."/>
            <person name="Vautrin F."/>
            <person name="Taib N."/>
            <person name="Dubost A."/>
            <person name="Castro-Garcia L."/>
            <person name="Imbaud O."/>
            <person name="Abrouk D."/>
            <person name="Fournier P."/>
            <person name="Briolay J."/>
            <person name="Nguyen A."/>
            <person name="Normand P."/>
            <person name="Fernandez M.P."/>
            <person name="Brochier-Armanet C."/>
            <person name="Herrera-Belaroussi A."/>
        </authorList>
    </citation>
    <scope>NUCLEOTIDE SEQUENCE [LARGE SCALE GENOMIC DNA]</scope>
    <source>
        <strain evidence="2 3">AvVan</strain>
    </source>
</reference>
<evidence type="ECO:0000256" key="1">
    <source>
        <dbReference type="SAM" id="MobiDB-lite"/>
    </source>
</evidence>
<keyword evidence="3" id="KW-1185">Reference proteome</keyword>
<dbReference type="Proteomes" id="UP000305282">
    <property type="component" value="Unassembled WGS sequence"/>
</dbReference>
<sequence length="179" mass="18456">MFKHALPRPLPGDDNGGRVTRRYPSDALDLAGPTARELAAIDAEWPRRAADLAEVDREIAAILAADTPIELAETASGQGWFWTEEWQVGEREASAQIAAGGLTVYDDMAVLFADMAGSRAALIGGTGEGTTAGPWAYLVEGAAFLAGGMPCQGKSAALCALALADAAQPVEGTEGGGVR</sequence>
<name>A0A4S5EU78_9ACTN</name>
<evidence type="ECO:0000313" key="2">
    <source>
        <dbReference type="EMBL" id="THJ75863.1"/>
    </source>
</evidence>
<evidence type="ECO:0000313" key="3">
    <source>
        <dbReference type="Proteomes" id="UP000305282"/>
    </source>
</evidence>
<dbReference type="RefSeq" id="WP_136446812.1">
    <property type="nucleotide sequence ID" value="NZ_SSXH01000035.1"/>
</dbReference>
<accession>A0A4S5EU78</accession>
<dbReference type="EMBL" id="SSXH01000035">
    <property type="protein sequence ID" value="THJ75863.1"/>
    <property type="molecule type" value="Genomic_DNA"/>
</dbReference>
<organism evidence="2 3">
    <name type="scientific">Candidatus Frankia alpina</name>
    <dbReference type="NCBI Taxonomy" id="2699483"/>
    <lineage>
        <taxon>Bacteria</taxon>
        <taxon>Bacillati</taxon>
        <taxon>Actinomycetota</taxon>
        <taxon>Actinomycetes</taxon>
        <taxon>Frankiales</taxon>
        <taxon>Frankiaceae</taxon>
        <taxon>Frankia</taxon>
    </lineage>
</organism>
<comment type="caution">
    <text evidence="2">The sequence shown here is derived from an EMBL/GenBank/DDBJ whole genome shotgun (WGS) entry which is preliminary data.</text>
</comment>
<protein>
    <submittedName>
        <fullName evidence="2">Uncharacterized protein</fullName>
    </submittedName>
</protein>
<feature type="region of interest" description="Disordered" evidence="1">
    <location>
        <begin position="1"/>
        <end position="24"/>
    </location>
</feature>
<gene>
    <name evidence="2" type="ORF">E7Y31_02980</name>
</gene>
<dbReference type="OrthoDB" id="9811597at2"/>
<dbReference type="AlphaFoldDB" id="A0A4S5EU78"/>